<protein>
    <submittedName>
        <fullName evidence="2">Uncharacterized protein</fullName>
    </submittedName>
</protein>
<name>A0A8B9Z6S6_9AVES</name>
<dbReference type="Gene3D" id="3.30.230.10">
    <property type="match status" value="1"/>
</dbReference>
<dbReference type="Proteomes" id="UP000694555">
    <property type="component" value="Unplaced"/>
</dbReference>
<feature type="region of interest" description="Disordered" evidence="1">
    <location>
        <begin position="52"/>
        <end position="126"/>
    </location>
</feature>
<dbReference type="AlphaFoldDB" id="A0A8B9Z6S6"/>
<sequence>TSSAMPLCAVPSRAEPTHDTLMLSRGKRDNDLILPINSSLSVTLHQDQVGVGSRSGVVGAPQPRVGADPGAQGNPLGGCGGSGGFTSRCPCVPPPGQWGEEAGGQHGGDADQRGHQPLAEGTGQRA</sequence>
<dbReference type="Ensembl" id="ENSBJAT00000002769.1">
    <property type="protein sequence ID" value="ENSBJAP00000002696.1"/>
    <property type="gene ID" value="ENSBJAG00000001941.1"/>
</dbReference>
<proteinExistence type="predicted"/>
<evidence type="ECO:0000313" key="2">
    <source>
        <dbReference type="Ensembl" id="ENSBJAP00000002696.1"/>
    </source>
</evidence>
<reference evidence="2" key="2">
    <citation type="submission" date="2025-09" db="UniProtKB">
        <authorList>
            <consortium name="Ensembl"/>
        </authorList>
    </citation>
    <scope>IDENTIFICATION</scope>
</reference>
<accession>A0A8B9Z6S6</accession>
<organism evidence="2 3">
    <name type="scientific">Buteo japonicus</name>
    <dbReference type="NCBI Taxonomy" id="224669"/>
    <lineage>
        <taxon>Eukaryota</taxon>
        <taxon>Metazoa</taxon>
        <taxon>Chordata</taxon>
        <taxon>Craniata</taxon>
        <taxon>Vertebrata</taxon>
        <taxon>Euteleostomi</taxon>
        <taxon>Archelosauria</taxon>
        <taxon>Archosauria</taxon>
        <taxon>Dinosauria</taxon>
        <taxon>Saurischia</taxon>
        <taxon>Theropoda</taxon>
        <taxon>Coelurosauria</taxon>
        <taxon>Aves</taxon>
        <taxon>Neognathae</taxon>
        <taxon>Neoaves</taxon>
        <taxon>Telluraves</taxon>
        <taxon>Accipitrimorphae</taxon>
        <taxon>Accipitriformes</taxon>
        <taxon>Accipitridae</taxon>
        <taxon>Accipitrinae</taxon>
        <taxon>Buteo</taxon>
    </lineage>
</organism>
<evidence type="ECO:0000256" key="1">
    <source>
        <dbReference type="SAM" id="MobiDB-lite"/>
    </source>
</evidence>
<feature type="compositionally biased region" description="Gly residues" evidence="1">
    <location>
        <begin position="75"/>
        <end position="84"/>
    </location>
</feature>
<evidence type="ECO:0000313" key="3">
    <source>
        <dbReference type="Proteomes" id="UP000694555"/>
    </source>
</evidence>
<dbReference type="InterPro" id="IPR014721">
    <property type="entry name" value="Ribsml_uS5_D2-typ_fold_subgr"/>
</dbReference>
<reference evidence="2" key="1">
    <citation type="submission" date="2025-08" db="UniProtKB">
        <authorList>
            <consortium name="Ensembl"/>
        </authorList>
    </citation>
    <scope>IDENTIFICATION</scope>
</reference>
<keyword evidence="3" id="KW-1185">Reference proteome</keyword>